<comment type="caution">
    <text evidence="1">The sequence shown here is derived from an EMBL/GenBank/DDBJ whole genome shotgun (WGS) entry which is preliminary data.</text>
</comment>
<sequence>MGTEVIVALIGVSASVLAAAIAFPVGRGVARRQASDQHDQWLRGQRQNASSRLADGATEFIETATHAWEAVARPEYAHTRRRDIESRKRLDPALYEPLRKALREMHNALPAVAMHGPEDVTVAAQDLHAAALEMTGAVLQLDSCCVQRSVMRNSLLTVGTEGFSQHRIEAAMDDLDTAYARLAAPLGLPEFTAHVEETLRLASVLTDLFRLSTSVDDPPAARAALADLRRAAEHDAQIRDIIEPFLTFEAIVEMRALARAMSEGQQVGLDQQLASISAALPALIGIYANLQQTLQNPLPEGMAFDDLPPELVSAIESVSAMTSHFDGPLDAMQQLQQHLHLGDELAAAAGTTPMDPMTAFFAGRAWDSALGALGQRTIEEATILNAFVPQFPALIEPLFTITQQHLNNNVMDRRERLIQARIDFIDKARKTITT</sequence>
<dbReference type="RefSeq" id="WP_164461258.1">
    <property type="nucleotide sequence ID" value="NZ_JAAIFS010000015.1"/>
</dbReference>
<dbReference type="AlphaFoldDB" id="A0A6B3R563"/>
<reference evidence="1" key="1">
    <citation type="journal article" date="2020" name="Microorganisms">
        <title>Isolation, Genomic and Metabolomic Characterization of Streptomyces tendae VITAKN with Quorum Sensing Inhibitory Activity from Southern India.</title>
        <authorList>
            <person name="Ishaque N.M."/>
            <person name="Burgsdorf I."/>
            <person name="Limlingan Malit J.J."/>
            <person name="Saha S."/>
            <person name="Teta R."/>
            <person name="Ewe D."/>
            <person name="Kannabiran K."/>
            <person name="Hrouzek P."/>
            <person name="Steindler L."/>
            <person name="Costantino V."/>
            <person name="Saurav K."/>
        </authorList>
    </citation>
    <scope>NUCLEOTIDE SEQUENCE</scope>
    <source>
        <strain evidence="1">VITAKN</strain>
    </source>
</reference>
<proteinExistence type="predicted"/>
<dbReference type="EMBL" id="JAAIFS010000015">
    <property type="protein sequence ID" value="NEV92514.1"/>
    <property type="molecule type" value="Genomic_DNA"/>
</dbReference>
<protein>
    <submittedName>
        <fullName evidence="1">Uncharacterized protein</fullName>
    </submittedName>
</protein>
<evidence type="ECO:0000313" key="1">
    <source>
        <dbReference type="EMBL" id="NEV92514.1"/>
    </source>
</evidence>
<accession>A0A6B3R563</accession>
<gene>
    <name evidence="1" type="ORF">GUR47_38435</name>
</gene>
<organism evidence="1">
    <name type="scientific">Streptomyces tendae</name>
    <dbReference type="NCBI Taxonomy" id="1932"/>
    <lineage>
        <taxon>Bacteria</taxon>
        <taxon>Bacillati</taxon>
        <taxon>Actinomycetota</taxon>
        <taxon>Actinomycetes</taxon>
        <taxon>Kitasatosporales</taxon>
        <taxon>Streptomycetaceae</taxon>
        <taxon>Streptomyces</taxon>
    </lineage>
</organism>
<name>A0A6B3R563_STRTE</name>